<dbReference type="SUPFAM" id="SSF81383">
    <property type="entry name" value="F-box domain"/>
    <property type="match status" value="1"/>
</dbReference>
<evidence type="ECO:0000313" key="3">
    <source>
        <dbReference type="Proteomes" id="UP001215280"/>
    </source>
</evidence>
<evidence type="ECO:0000313" key="2">
    <source>
        <dbReference type="EMBL" id="KAJ7749529.1"/>
    </source>
</evidence>
<protein>
    <recommendedName>
        <fullName evidence="1">F-box domain-containing protein</fullName>
    </recommendedName>
</protein>
<feature type="domain" description="F-box" evidence="1">
    <location>
        <begin position="49"/>
        <end position="107"/>
    </location>
</feature>
<evidence type="ECO:0000259" key="1">
    <source>
        <dbReference type="Pfam" id="PF12937"/>
    </source>
</evidence>
<sequence length="491" mass="55204">MDTANSDRLIAESEAKISSFDSQIENLQALRAEEYQKIAVLKYLGSPIHVLPMEVLGEIFSFSIAPVRDRATDLQENLNAIIPLSQVCRCWRQVALSTPRLWTELSITLEPYFGWAEIAWIASWLRRSMHLPLSVTIFAEENHTNPAVLNEILLVKSRLTHLEIVIPATAFLPAIEPLFEAPLDALQTLRITEVNGESSWGEPINLSAFAPSLRTLILPKEVENTFFSNIPWSRLVHLQLLIGLPNEFIAVLRQCVNLERLDIGILAWDAIDDYPPQEMDLTLRNLRHMSITVLFDTSDLGEFGPLFQPLVLPELTSLKIVYDKGVDVLWPQAEFSRFQSRCPSIQHLEIQVIKDLDEPRQLETITGFTFRSLILILRSSPALKSLTLLSFPHCIDDALLAALQYRASDEPLVPRLETLSWDGIGHGFEESALEAMIRSRWRPAGQSPAATSLLAVARLANISIRCGEESPLSEPFIARMQDCIEDGNTLS</sequence>
<dbReference type="InterPro" id="IPR032675">
    <property type="entry name" value="LRR_dom_sf"/>
</dbReference>
<accession>A0AAD7N758</accession>
<dbReference type="SUPFAM" id="SSF52047">
    <property type="entry name" value="RNI-like"/>
    <property type="match status" value="1"/>
</dbReference>
<dbReference type="AlphaFoldDB" id="A0AAD7N758"/>
<gene>
    <name evidence="2" type="ORF">DFH07DRAFT_961665</name>
</gene>
<organism evidence="2 3">
    <name type="scientific">Mycena maculata</name>
    <dbReference type="NCBI Taxonomy" id="230809"/>
    <lineage>
        <taxon>Eukaryota</taxon>
        <taxon>Fungi</taxon>
        <taxon>Dikarya</taxon>
        <taxon>Basidiomycota</taxon>
        <taxon>Agaricomycotina</taxon>
        <taxon>Agaricomycetes</taxon>
        <taxon>Agaricomycetidae</taxon>
        <taxon>Agaricales</taxon>
        <taxon>Marasmiineae</taxon>
        <taxon>Mycenaceae</taxon>
        <taxon>Mycena</taxon>
    </lineage>
</organism>
<dbReference type="Proteomes" id="UP001215280">
    <property type="component" value="Unassembled WGS sequence"/>
</dbReference>
<dbReference type="InterPro" id="IPR001810">
    <property type="entry name" value="F-box_dom"/>
</dbReference>
<reference evidence="2" key="1">
    <citation type="submission" date="2023-03" db="EMBL/GenBank/DDBJ databases">
        <title>Massive genome expansion in bonnet fungi (Mycena s.s.) driven by repeated elements and novel gene families across ecological guilds.</title>
        <authorList>
            <consortium name="Lawrence Berkeley National Laboratory"/>
            <person name="Harder C.B."/>
            <person name="Miyauchi S."/>
            <person name="Viragh M."/>
            <person name="Kuo A."/>
            <person name="Thoen E."/>
            <person name="Andreopoulos B."/>
            <person name="Lu D."/>
            <person name="Skrede I."/>
            <person name="Drula E."/>
            <person name="Henrissat B."/>
            <person name="Morin E."/>
            <person name="Kohler A."/>
            <person name="Barry K."/>
            <person name="LaButti K."/>
            <person name="Morin E."/>
            <person name="Salamov A."/>
            <person name="Lipzen A."/>
            <person name="Mereny Z."/>
            <person name="Hegedus B."/>
            <person name="Baldrian P."/>
            <person name="Stursova M."/>
            <person name="Weitz H."/>
            <person name="Taylor A."/>
            <person name="Grigoriev I.V."/>
            <person name="Nagy L.G."/>
            <person name="Martin F."/>
            <person name="Kauserud H."/>
        </authorList>
    </citation>
    <scope>NUCLEOTIDE SEQUENCE</scope>
    <source>
        <strain evidence="2">CBHHK188m</strain>
    </source>
</reference>
<dbReference type="Gene3D" id="3.80.10.10">
    <property type="entry name" value="Ribonuclease Inhibitor"/>
    <property type="match status" value="1"/>
</dbReference>
<proteinExistence type="predicted"/>
<keyword evidence="3" id="KW-1185">Reference proteome</keyword>
<name>A0AAD7N758_9AGAR</name>
<comment type="caution">
    <text evidence="2">The sequence shown here is derived from an EMBL/GenBank/DDBJ whole genome shotgun (WGS) entry which is preliminary data.</text>
</comment>
<dbReference type="EMBL" id="JARJLG010000085">
    <property type="protein sequence ID" value="KAJ7749529.1"/>
    <property type="molecule type" value="Genomic_DNA"/>
</dbReference>
<dbReference type="Pfam" id="PF12937">
    <property type="entry name" value="F-box-like"/>
    <property type="match status" value="1"/>
</dbReference>
<dbReference type="InterPro" id="IPR036047">
    <property type="entry name" value="F-box-like_dom_sf"/>
</dbReference>